<dbReference type="InterPro" id="IPR003675">
    <property type="entry name" value="Rce1/LyrA-like_dom"/>
</dbReference>
<reference evidence="6" key="2">
    <citation type="journal article" date="2023" name="Food Microbiol.">
        <title>Evaluation of the fermentation potential of lactic acid bacteria isolated from herbs, fruits and vegetables as starter cultures in nut-based milk alternatives.</title>
        <authorList>
            <person name="Huang W."/>
            <person name="Dong A."/>
            <person name="Pham H.T."/>
            <person name="Zhou C."/>
            <person name="Huo Z."/>
            <person name="Watjen A.P."/>
            <person name="Prakash S."/>
            <person name="Bang-Berthelsen C.H."/>
            <person name="Turner M.S."/>
        </authorList>
    </citation>
    <scope>NUCLEOTIDE SEQUENCE</scope>
    <source>
        <strain evidence="6">54</strain>
    </source>
</reference>
<evidence type="ECO:0000256" key="2">
    <source>
        <dbReference type="ARBA" id="ARBA00009067"/>
    </source>
</evidence>
<dbReference type="AlphaFoldDB" id="A0AAP4DT73"/>
<name>A0AAP4DT73_9LACT</name>
<evidence type="ECO:0000256" key="1">
    <source>
        <dbReference type="ARBA" id="ARBA00004651"/>
    </source>
</evidence>
<evidence type="ECO:0000259" key="5">
    <source>
        <dbReference type="Pfam" id="PF02517"/>
    </source>
</evidence>
<evidence type="ECO:0000313" key="7">
    <source>
        <dbReference type="Proteomes" id="UP001152598"/>
    </source>
</evidence>
<organism evidence="6 7">
    <name type="scientific">Lactococcus lactis</name>
    <dbReference type="NCBI Taxonomy" id="1358"/>
    <lineage>
        <taxon>Bacteria</taxon>
        <taxon>Bacillati</taxon>
        <taxon>Bacillota</taxon>
        <taxon>Bacilli</taxon>
        <taxon>Lactobacillales</taxon>
        <taxon>Streptococcaceae</taxon>
        <taxon>Lactococcus</taxon>
    </lineage>
</organism>
<dbReference type="EMBL" id="JAOWLV010000002">
    <property type="protein sequence ID" value="MDG4975675.1"/>
    <property type="molecule type" value="Genomic_DNA"/>
</dbReference>
<feature type="domain" description="CAAX prenyl protease 2/Lysostaphin resistance protein A-like" evidence="5">
    <location>
        <begin position="98"/>
        <end position="183"/>
    </location>
</feature>
<sequence>MKKNIKRIVAIALAVGGMALLILGVGGRLGVLWCALTGLAGLYILGDIDELKRKFSLKGYAIGWGLAILALIAGSILNLLFNHHATANAITGAHIAPLVLIITVIVPSLIGEELFTLAIFKACDGGWLGWVVSTVLFVTAHGFEYHWNIWQLLGLVFVRLAFTRIMTRYGVQTSAALHVSYDTLLILPTLF</sequence>
<feature type="transmembrane region" description="Helical" evidence="4">
    <location>
        <begin position="87"/>
        <end position="106"/>
    </location>
</feature>
<dbReference type="Proteomes" id="UP001152598">
    <property type="component" value="Unassembled WGS sequence"/>
</dbReference>
<comment type="caution">
    <text evidence="6">The sequence shown here is derived from an EMBL/GenBank/DDBJ whole genome shotgun (WGS) entry which is preliminary data.</text>
</comment>
<keyword evidence="4" id="KW-1133">Transmembrane helix</keyword>
<feature type="transmembrane region" description="Helical" evidence="4">
    <location>
        <begin position="7"/>
        <end position="24"/>
    </location>
</feature>
<feature type="transmembrane region" description="Helical" evidence="4">
    <location>
        <begin position="118"/>
        <end position="139"/>
    </location>
</feature>
<evidence type="ECO:0000256" key="3">
    <source>
        <dbReference type="ARBA" id="ARBA00022475"/>
    </source>
</evidence>
<proteinExistence type="inferred from homology"/>
<evidence type="ECO:0000256" key="4">
    <source>
        <dbReference type="SAM" id="Phobius"/>
    </source>
</evidence>
<feature type="transmembrane region" description="Helical" evidence="4">
    <location>
        <begin position="60"/>
        <end position="81"/>
    </location>
</feature>
<reference evidence="6" key="1">
    <citation type="submission" date="2022-10" db="EMBL/GenBank/DDBJ databases">
        <authorList>
            <person name="Turner M.S."/>
            <person name="Huang W."/>
        </authorList>
    </citation>
    <scope>NUCLEOTIDE SEQUENCE</scope>
    <source>
        <strain evidence="6">54</strain>
    </source>
</reference>
<keyword evidence="4" id="KW-0812">Transmembrane</keyword>
<keyword evidence="4" id="KW-0472">Membrane</keyword>
<dbReference type="GO" id="GO:0080120">
    <property type="term" value="P:CAAX-box protein maturation"/>
    <property type="evidence" value="ECO:0007669"/>
    <property type="project" value="UniProtKB-ARBA"/>
</dbReference>
<dbReference type="GO" id="GO:0004175">
    <property type="term" value="F:endopeptidase activity"/>
    <property type="evidence" value="ECO:0007669"/>
    <property type="project" value="UniProtKB-ARBA"/>
</dbReference>
<dbReference type="Pfam" id="PF02517">
    <property type="entry name" value="Rce1-like"/>
    <property type="match status" value="1"/>
</dbReference>
<accession>A0AAP4DT73</accession>
<gene>
    <name evidence="6" type="ORF">OGZ50_02855</name>
</gene>
<protein>
    <recommendedName>
        <fullName evidence="5">CAAX prenyl protease 2/Lysostaphin resistance protein A-like domain-containing protein</fullName>
    </recommendedName>
</protein>
<comment type="similarity">
    <text evidence="2">Belongs to the UPF0177 family.</text>
</comment>
<dbReference type="GO" id="GO:0005886">
    <property type="term" value="C:plasma membrane"/>
    <property type="evidence" value="ECO:0007669"/>
    <property type="project" value="UniProtKB-SubCell"/>
</dbReference>
<keyword evidence="3" id="KW-1003">Cell membrane</keyword>
<comment type="subcellular location">
    <subcellularLocation>
        <location evidence="1">Cell membrane</location>
        <topology evidence="1">Multi-pass membrane protein</topology>
    </subcellularLocation>
</comment>
<dbReference type="RefSeq" id="WP_278200951.1">
    <property type="nucleotide sequence ID" value="NZ_JAOWLT010000004.1"/>
</dbReference>
<evidence type="ECO:0000313" key="6">
    <source>
        <dbReference type="EMBL" id="MDG4975675.1"/>
    </source>
</evidence>